<keyword evidence="1" id="KW-0812">Transmembrane</keyword>
<feature type="transmembrane region" description="Helical" evidence="1">
    <location>
        <begin position="527"/>
        <end position="545"/>
    </location>
</feature>
<comment type="caution">
    <text evidence="2">The sequence shown here is derived from an EMBL/GenBank/DDBJ whole genome shotgun (WGS) entry which is preliminary data.</text>
</comment>
<feature type="transmembrane region" description="Helical" evidence="1">
    <location>
        <begin position="251"/>
        <end position="271"/>
    </location>
</feature>
<sequence>MTWVVSGVLLLVISVLCTWNWLWRLEMNLATFGALFHGFAVALRAVQNHAVFRDLRWDPEDQHGILVVYEFPGLQLFMFGMLVMFASLQFYLYTCNWKEWRSLESQDDQTGHEGCYSYNVVKDLGAADDKDDEGSQACAGSHWWQWILLPLCILCQVIGVHVPLIYTECILPNVTWVHDDADGYRVSQGESYIDVIRWLYQRQLPCSAFVAAYNAMLLPPLQFLMIFLILLNPDFIPGDLRQSMQTYVMTLAPMRFTQPSIMMLVVGIASLPIENQHPDNIRYGGYFTNGYWFFLSYCVANLILAWSVQPADFLPKPGLLKACKSVKGRDPTLRKHLGGYNDYDAESEGSGPEDLHPNPPVPFLLATTALVVAGIWVALMYPYLEFEFRIAGVAIHRVTPTVLDLWWSIGSVSWFLMCFSACTVILLPSLWVVLLCCRLQPDSSFGWAEHWLRPWVMCHIWAASLVLVYYIVMARNQNTMEVCVTFPSLPLGPAGILAMGLGTYALLHAAKAKSGPAASLPPGGAPLWLGGPAMAIFALGTFLSTHGPLHQAKPKNLEDVNLRLDHMVGLLNQHLRKDVTETFGDCSALWDLRMKEGEVSSSSRWAKYADCSGTTPLLQRETEVGPATSKHRMKLEALWAKGANSLELETLRLRRPPDLWQANQLWHLDIRAAFADLHVFMNVFVDGKEWYSGNVCCDEAFHFELQVTVQCRQGLGFDAMELNLLHMDEVVLAHNTALLSGPAWAAAASEAGRRELVKKVVEDFVSLKTGRLLLRNLENKSAKARQIASDVLSDVVELNTGEICTMQV</sequence>
<dbReference type="AlphaFoldDB" id="A0A813AS63"/>
<protein>
    <submittedName>
        <fullName evidence="2">Uncharacterized protein</fullName>
    </submittedName>
</protein>
<evidence type="ECO:0000313" key="2">
    <source>
        <dbReference type="EMBL" id="CAE7874271.1"/>
    </source>
</evidence>
<keyword evidence="3" id="KW-1185">Reference proteome</keyword>
<proteinExistence type="predicted"/>
<evidence type="ECO:0000313" key="3">
    <source>
        <dbReference type="Proteomes" id="UP000601435"/>
    </source>
</evidence>
<dbReference type="Proteomes" id="UP000601435">
    <property type="component" value="Unassembled WGS sequence"/>
</dbReference>
<gene>
    <name evidence="2" type="ORF">SNEC2469_LOCUS28408</name>
</gene>
<feature type="transmembrane region" description="Helical" evidence="1">
    <location>
        <begin position="27"/>
        <end position="46"/>
    </location>
</feature>
<organism evidence="2 3">
    <name type="scientific">Symbiodinium necroappetens</name>
    <dbReference type="NCBI Taxonomy" id="1628268"/>
    <lineage>
        <taxon>Eukaryota</taxon>
        <taxon>Sar</taxon>
        <taxon>Alveolata</taxon>
        <taxon>Dinophyceae</taxon>
        <taxon>Suessiales</taxon>
        <taxon>Symbiodiniaceae</taxon>
        <taxon>Symbiodinium</taxon>
    </lineage>
</organism>
<feature type="transmembrane region" description="Helical" evidence="1">
    <location>
        <begin position="206"/>
        <end position="231"/>
    </location>
</feature>
<accession>A0A813AS63</accession>
<feature type="transmembrane region" description="Helical" evidence="1">
    <location>
        <begin position="67"/>
        <end position="92"/>
    </location>
</feature>
<feature type="transmembrane region" description="Helical" evidence="1">
    <location>
        <begin position="363"/>
        <end position="384"/>
    </location>
</feature>
<feature type="transmembrane region" description="Helical" evidence="1">
    <location>
        <begin position="405"/>
        <end position="434"/>
    </location>
</feature>
<dbReference type="EMBL" id="CAJNJA010061686">
    <property type="protein sequence ID" value="CAE7874271.1"/>
    <property type="molecule type" value="Genomic_DNA"/>
</dbReference>
<evidence type="ECO:0000256" key="1">
    <source>
        <dbReference type="SAM" id="Phobius"/>
    </source>
</evidence>
<dbReference type="OrthoDB" id="433575at2759"/>
<keyword evidence="1" id="KW-0472">Membrane</keyword>
<reference evidence="2" key="1">
    <citation type="submission" date="2021-02" db="EMBL/GenBank/DDBJ databases">
        <authorList>
            <person name="Dougan E. K."/>
            <person name="Rhodes N."/>
            <person name="Thang M."/>
            <person name="Chan C."/>
        </authorList>
    </citation>
    <scope>NUCLEOTIDE SEQUENCE</scope>
</reference>
<feature type="transmembrane region" description="Helical" evidence="1">
    <location>
        <begin position="484"/>
        <end position="507"/>
    </location>
</feature>
<feature type="transmembrane region" description="Helical" evidence="1">
    <location>
        <begin position="291"/>
        <end position="309"/>
    </location>
</feature>
<name>A0A813AS63_9DINO</name>
<feature type="transmembrane region" description="Helical" evidence="1">
    <location>
        <begin position="454"/>
        <end position="472"/>
    </location>
</feature>
<keyword evidence="1" id="KW-1133">Transmembrane helix</keyword>